<dbReference type="OrthoDB" id="9785276at2"/>
<feature type="domain" description="Glucose-methanol-choline oxidoreductase N-terminal" evidence="6">
    <location>
        <begin position="84"/>
        <end position="107"/>
    </location>
</feature>
<reference evidence="7 8" key="1">
    <citation type="submission" date="2016-10" db="EMBL/GenBank/DDBJ databases">
        <authorList>
            <person name="de Groot N.N."/>
        </authorList>
    </citation>
    <scope>NUCLEOTIDE SEQUENCE [LARGE SCALE GENOMIC DNA]</scope>
    <source>
        <strain evidence="7 8">DSM 19981</strain>
    </source>
</reference>
<dbReference type="Pfam" id="PF05199">
    <property type="entry name" value="GMC_oxred_C"/>
    <property type="match status" value="1"/>
</dbReference>
<dbReference type="SUPFAM" id="SSF51905">
    <property type="entry name" value="FAD/NAD(P)-binding domain"/>
    <property type="match status" value="1"/>
</dbReference>
<comment type="similarity">
    <text evidence="2 5">Belongs to the GMC oxidoreductase family.</text>
</comment>
<keyword evidence="3 5" id="KW-0285">Flavoprotein</keyword>
<proteinExistence type="inferred from homology"/>
<evidence type="ECO:0000259" key="6">
    <source>
        <dbReference type="PROSITE" id="PS00623"/>
    </source>
</evidence>
<dbReference type="InterPro" id="IPR036188">
    <property type="entry name" value="FAD/NAD-bd_sf"/>
</dbReference>
<dbReference type="InterPro" id="IPR012132">
    <property type="entry name" value="GMC_OxRdtase"/>
</dbReference>
<organism evidence="7 8">
    <name type="scientific">Falsiroseomonas stagni DSM 19981</name>
    <dbReference type="NCBI Taxonomy" id="1123062"/>
    <lineage>
        <taxon>Bacteria</taxon>
        <taxon>Pseudomonadati</taxon>
        <taxon>Pseudomonadota</taxon>
        <taxon>Alphaproteobacteria</taxon>
        <taxon>Acetobacterales</taxon>
        <taxon>Roseomonadaceae</taxon>
        <taxon>Falsiroseomonas</taxon>
    </lineage>
</organism>
<name>A0A1I4CKV7_9PROT</name>
<protein>
    <submittedName>
        <fullName evidence="7">Choline dehydrogenase</fullName>
    </submittedName>
</protein>
<gene>
    <name evidence="7" type="ORF">SAMN02745775_107265</name>
</gene>
<dbReference type="PROSITE" id="PS00623">
    <property type="entry name" value="GMC_OXRED_1"/>
    <property type="match status" value="1"/>
</dbReference>
<dbReference type="PIRSF" id="PIRSF000137">
    <property type="entry name" value="Alcohol_oxidase"/>
    <property type="match status" value="1"/>
</dbReference>
<accession>A0A1I4CKV7</accession>
<dbReference type="SUPFAM" id="SSF54373">
    <property type="entry name" value="FAD-linked reductases, C-terminal domain"/>
    <property type="match status" value="1"/>
</dbReference>
<dbReference type="RefSeq" id="WP_092961443.1">
    <property type="nucleotide sequence ID" value="NZ_FOSQ01000007.1"/>
</dbReference>
<dbReference type="Gene3D" id="3.30.560.10">
    <property type="entry name" value="Glucose Oxidase, domain 3"/>
    <property type="match status" value="1"/>
</dbReference>
<dbReference type="Proteomes" id="UP000199473">
    <property type="component" value="Unassembled WGS sequence"/>
</dbReference>
<evidence type="ECO:0000256" key="3">
    <source>
        <dbReference type="ARBA" id="ARBA00022630"/>
    </source>
</evidence>
<dbReference type="EMBL" id="FOSQ01000007">
    <property type="protein sequence ID" value="SFK80561.1"/>
    <property type="molecule type" value="Genomic_DNA"/>
</dbReference>
<dbReference type="InterPro" id="IPR000172">
    <property type="entry name" value="GMC_OxRdtase_N"/>
</dbReference>
<comment type="cofactor">
    <cofactor evidence="1">
        <name>FAD</name>
        <dbReference type="ChEBI" id="CHEBI:57692"/>
    </cofactor>
</comment>
<dbReference type="STRING" id="1123062.SAMN02745775_107265"/>
<evidence type="ECO:0000256" key="5">
    <source>
        <dbReference type="RuleBase" id="RU003968"/>
    </source>
</evidence>
<sequence>MATEENFDYVIVGSGAAGSVLANRLTSDPGVTVCVLEAGPPDRNPFIHLPAGFVKTLADPGVTWQFKTEGIPMTGGRRISTTQGRTLGGGSSVNGMIYNRGQPADLDSWAQRGNRGWGYADCLPYYRRSENRIGVSGETRGKTDGGIPVTDMDWIHPVSEAFIEGCVGLGIPRAKDYNSGDQAGVGYYQRTIRNGRRVSAARAFLKPAMARPNLEVRTNARASRILFEGKRATGIEYLHGPGETPKRVMARREVIISAGTCNTARLLQVSGVGPADLLGRLGVPVVHELRGVGSNFRDHYASRLVMRAKPGVETLNQLGRGLKLGAQLARWAMGKPNILATAPSHVHVFWKSFEGLDQPDLQCVFTPGSYAEGKVYILDDYPGVTAGSWQHRPESTGWVRARSTNVFEDPEINPNYLSDPMDIRVHLAGMRLVRRMLNTPQLSRFLERETLPGPSAQSDDELLDFAKKNGSTTYHLIGTARMGPETDPTAVVNDRLLVHGMQSLRIVDASIMPSMPSANTYATTLMIAERAADFIRGRESAAEAA</sequence>
<dbReference type="GO" id="GO:0050660">
    <property type="term" value="F:flavin adenine dinucleotide binding"/>
    <property type="evidence" value="ECO:0007669"/>
    <property type="project" value="InterPro"/>
</dbReference>
<keyword evidence="4 5" id="KW-0274">FAD</keyword>
<evidence type="ECO:0000256" key="4">
    <source>
        <dbReference type="ARBA" id="ARBA00022827"/>
    </source>
</evidence>
<dbReference type="PANTHER" id="PTHR11552:SF147">
    <property type="entry name" value="CHOLINE DEHYDROGENASE, MITOCHONDRIAL"/>
    <property type="match status" value="1"/>
</dbReference>
<dbReference type="PANTHER" id="PTHR11552">
    <property type="entry name" value="GLUCOSE-METHANOL-CHOLINE GMC OXIDOREDUCTASE"/>
    <property type="match status" value="1"/>
</dbReference>
<evidence type="ECO:0000313" key="7">
    <source>
        <dbReference type="EMBL" id="SFK80561.1"/>
    </source>
</evidence>
<dbReference type="AlphaFoldDB" id="A0A1I4CKV7"/>
<evidence type="ECO:0000256" key="1">
    <source>
        <dbReference type="ARBA" id="ARBA00001974"/>
    </source>
</evidence>
<evidence type="ECO:0000313" key="8">
    <source>
        <dbReference type="Proteomes" id="UP000199473"/>
    </source>
</evidence>
<dbReference type="InterPro" id="IPR007867">
    <property type="entry name" value="GMC_OxRtase_C"/>
</dbReference>
<dbReference type="Gene3D" id="3.50.50.60">
    <property type="entry name" value="FAD/NAD(P)-binding domain"/>
    <property type="match status" value="1"/>
</dbReference>
<dbReference type="Pfam" id="PF00732">
    <property type="entry name" value="GMC_oxred_N"/>
    <property type="match status" value="1"/>
</dbReference>
<evidence type="ECO:0000256" key="2">
    <source>
        <dbReference type="ARBA" id="ARBA00010790"/>
    </source>
</evidence>
<keyword evidence="8" id="KW-1185">Reference proteome</keyword>
<dbReference type="GO" id="GO:0016614">
    <property type="term" value="F:oxidoreductase activity, acting on CH-OH group of donors"/>
    <property type="evidence" value="ECO:0007669"/>
    <property type="project" value="InterPro"/>
</dbReference>